<comment type="caution">
    <text evidence="1">The sequence shown here is derived from an EMBL/GenBank/DDBJ whole genome shotgun (WGS) entry which is preliminary data.</text>
</comment>
<dbReference type="AlphaFoldDB" id="A0AAW0AGE4"/>
<protein>
    <submittedName>
        <fullName evidence="1">Uncharacterized protein</fullName>
    </submittedName>
</protein>
<evidence type="ECO:0000313" key="2">
    <source>
        <dbReference type="Proteomes" id="UP001362999"/>
    </source>
</evidence>
<organism evidence="1 2">
    <name type="scientific">Favolaschia claudopus</name>
    <dbReference type="NCBI Taxonomy" id="2862362"/>
    <lineage>
        <taxon>Eukaryota</taxon>
        <taxon>Fungi</taxon>
        <taxon>Dikarya</taxon>
        <taxon>Basidiomycota</taxon>
        <taxon>Agaricomycotina</taxon>
        <taxon>Agaricomycetes</taxon>
        <taxon>Agaricomycetidae</taxon>
        <taxon>Agaricales</taxon>
        <taxon>Marasmiineae</taxon>
        <taxon>Mycenaceae</taxon>
        <taxon>Favolaschia</taxon>
    </lineage>
</organism>
<evidence type="ECO:0000313" key="1">
    <source>
        <dbReference type="EMBL" id="KAK7008126.1"/>
    </source>
</evidence>
<name>A0AAW0AGE4_9AGAR</name>
<proteinExistence type="predicted"/>
<accession>A0AAW0AGE4</accession>
<sequence length="406" mass="44076">MSFLIDGIATHNIARSQGPTTLLSSAFVDTYLPRRRVNSPFALTLNTVDRGSFTVILPCQVLPGLEFDVALALDWKSQLRDLFLQFGHYVPAAFDPWNMILGVVPSVDGGVLLEPSQMTGTSQFIVDKPVKPVKNVKPVKTVKPVHPGLRSRTSGVVPGNYDPTNLASSSTMSSLSVNASEPISDELSGRDRVECMLSTTKPAYSVFARQSEAYLFDMLQGHGIPRENVDTLYASLSNATPILASVLGVDTTSNPHLEALETMVRARLLSTRLSLVQQFSDLHPAEQALEELEAMPLACLISIAGLHGIPSQDCSPAALRNVIATHLLLGACGSHRFGAFSIGCQSIVGQSFPKVPSGSFTQEEFEQLLQVRLLTQLLPRMSRSVARQILRMHNVEFSLQDGPAKL</sequence>
<keyword evidence="2" id="KW-1185">Reference proteome</keyword>
<reference evidence="1 2" key="1">
    <citation type="journal article" date="2024" name="J Genomics">
        <title>Draft genome sequencing and assembly of Favolaschia claudopus CIRM-BRFM 2984 isolated from oak limbs.</title>
        <authorList>
            <person name="Navarro D."/>
            <person name="Drula E."/>
            <person name="Chaduli D."/>
            <person name="Cazenave R."/>
            <person name="Ahrendt S."/>
            <person name="Wang J."/>
            <person name="Lipzen A."/>
            <person name="Daum C."/>
            <person name="Barry K."/>
            <person name="Grigoriev I.V."/>
            <person name="Favel A."/>
            <person name="Rosso M.N."/>
            <person name="Martin F."/>
        </authorList>
    </citation>
    <scope>NUCLEOTIDE SEQUENCE [LARGE SCALE GENOMIC DNA]</scope>
    <source>
        <strain evidence="1 2">CIRM-BRFM 2984</strain>
    </source>
</reference>
<dbReference type="Proteomes" id="UP001362999">
    <property type="component" value="Unassembled WGS sequence"/>
</dbReference>
<dbReference type="EMBL" id="JAWWNJ010000069">
    <property type="protein sequence ID" value="KAK7008126.1"/>
    <property type="molecule type" value="Genomic_DNA"/>
</dbReference>
<gene>
    <name evidence="1" type="ORF">R3P38DRAFT_2792219</name>
</gene>